<accession>Q6D0L6</accession>
<sequence length="93" mass="10547">MAVIGREASCKRGITYRCYEILCVVNQPFSPHCRKWKMHLSCNVTSPTKNAIEKYLHYHFGAVIVTFVIQDGVCSSSKMFCQSIKMEGAGRRV</sequence>
<dbReference type="HOGENOM" id="CLU_2396977_0_0_6"/>
<evidence type="ECO:0000313" key="2">
    <source>
        <dbReference type="Proteomes" id="UP000007966"/>
    </source>
</evidence>
<dbReference type="AlphaFoldDB" id="Q6D0L6"/>
<evidence type="ECO:0000313" key="1">
    <source>
        <dbReference type="EMBL" id="CAG76681.1"/>
    </source>
</evidence>
<reference evidence="1" key="1">
    <citation type="submission" date="2004-02" db="EMBL/GenBank/DDBJ databases">
        <title>The genome sequence of the enterobacterial phytopathogen Erwinia carotovora subsp. atroseptica SCRI1043 and functional genomic identification of novel virulence factors.</title>
        <authorList>
            <person name="Bell K.S."/>
            <person name="Sebaihia M."/>
            <person name="Pritchard L."/>
            <person name="Holden M."/>
            <person name="Hyman L.J."/>
            <person name="Holeva M.C."/>
            <person name="Thomson N.R."/>
            <person name="Bentley S.D."/>
            <person name="Churcher C."/>
            <person name="Mungall K."/>
            <person name="Atkin R."/>
            <person name="Bason N."/>
            <person name="Brooks K."/>
            <person name="Chillingworth T."/>
            <person name="Clark K."/>
            <person name="Doggett J."/>
            <person name="Fraser A."/>
            <person name="Hance Z."/>
            <person name="Hauser H."/>
            <person name="Jagels K."/>
            <person name="Moule S."/>
            <person name="Norbertczak H."/>
            <person name="Ormond D."/>
            <person name="Price C."/>
            <person name="Quail M.A."/>
            <person name="Sanders M."/>
            <person name="Walker D."/>
            <person name="Whitehead S."/>
            <person name="Salmond G.P.C."/>
            <person name="Birch P.R.J."/>
            <person name="Barrell B.G."/>
            <person name="Parkhill J."/>
            <person name="Toth I.K."/>
        </authorList>
    </citation>
    <scope>NUCLEOTIDE SEQUENCE</scope>
    <source>
        <strain evidence="1">SCRI1043</strain>
    </source>
</reference>
<dbReference type="STRING" id="218491.ECA3782"/>
<gene>
    <name evidence="1" type="ordered locus">ECA3782</name>
</gene>
<protein>
    <submittedName>
        <fullName evidence="1">Uncharacterized protein</fullName>
    </submittedName>
</protein>
<name>Q6D0L6_PECAS</name>
<organism evidence="1 2">
    <name type="scientific">Pectobacterium atrosepticum (strain SCRI 1043 / ATCC BAA-672)</name>
    <name type="common">Erwinia carotovora subsp. atroseptica</name>
    <dbReference type="NCBI Taxonomy" id="218491"/>
    <lineage>
        <taxon>Bacteria</taxon>
        <taxon>Pseudomonadati</taxon>
        <taxon>Pseudomonadota</taxon>
        <taxon>Gammaproteobacteria</taxon>
        <taxon>Enterobacterales</taxon>
        <taxon>Pectobacteriaceae</taxon>
        <taxon>Pectobacterium</taxon>
    </lineage>
</organism>
<proteinExistence type="predicted"/>
<keyword evidence="2" id="KW-1185">Reference proteome</keyword>
<dbReference type="KEGG" id="eca:ECA3782"/>
<dbReference type="Proteomes" id="UP000007966">
    <property type="component" value="Chromosome"/>
</dbReference>
<dbReference type="EMBL" id="BX950851">
    <property type="protein sequence ID" value="CAG76681.1"/>
    <property type="molecule type" value="Genomic_DNA"/>
</dbReference>